<name>A0A8H6ZED9_9AGAR</name>
<accession>A0A8H6ZED9</accession>
<proteinExistence type="predicted"/>
<evidence type="ECO:0000256" key="1">
    <source>
        <dbReference type="SAM" id="MobiDB-lite"/>
    </source>
</evidence>
<reference evidence="2" key="1">
    <citation type="submission" date="2020-05" db="EMBL/GenBank/DDBJ databases">
        <title>Mycena genomes resolve the evolution of fungal bioluminescence.</title>
        <authorList>
            <person name="Tsai I.J."/>
        </authorList>
    </citation>
    <scope>NUCLEOTIDE SEQUENCE</scope>
    <source>
        <strain evidence="2">160909Yilan</strain>
    </source>
</reference>
<dbReference type="AlphaFoldDB" id="A0A8H6ZED9"/>
<protein>
    <submittedName>
        <fullName evidence="2">Uncharacterized protein</fullName>
    </submittedName>
</protein>
<feature type="compositionally biased region" description="Low complexity" evidence="1">
    <location>
        <begin position="188"/>
        <end position="200"/>
    </location>
</feature>
<comment type="caution">
    <text evidence="2">The sequence shown here is derived from an EMBL/GenBank/DDBJ whole genome shotgun (WGS) entry which is preliminary data.</text>
</comment>
<evidence type="ECO:0000313" key="3">
    <source>
        <dbReference type="Proteomes" id="UP000623467"/>
    </source>
</evidence>
<keyword evidence="3" id="KW-1185">Reference proteome</keyword>
<dbReference type="EMBL" id="JACAZH010000001">
    <property type="protein sequence ID" value="KAF7377493.1"/>
    <property type="molecule type" value="Genomic_DNA"/>
</dbReference>
<evidence type="ECO:0000313" key="2">
    <source>
        <dbReference type="EMBL" id="KAF7377493.1"/>
    </source>
</evidence>
<dbReference type="Proteomes" id="UP000623467">
    <property type="component" value="Unassembled WGS sequence"/>
</dbReference>
<sequence>MDVVGETYLSKFLVQALGNHLSASIRSAACDGSYRVDTYTTFAKFPQEKLLIYTHLAEFPSDHAASAKSSDYTVSSGHIPYGASLYLERDSPQSTDHTPRSRPVLAPACAPRAPISTVDTRSPSAWLTAELLLNAPRPENALDSDLDHSTFSFDFPSPGPTNRNNAQPPRPSDHSLVPHPSLGFGLPSHSRSSTRTTRSLGRGRGMRIDAYAALYLRVTMRCRVHVYRHE</sequence>
<organism evidence="2 3">
    <name type="scientific">Mycena sanguinolenta</name>
    <dbReference type="NCBI Taxonomy" id="230812"/>
    <lineage>
        <taxon>Eukaryota</taxon>
        <taxon>Fungi</taxon>
        <taxon>Dikarya</taxon>
        <taxon>Basidiomycota</taxon>
        <taxon>Agaricomycotina</taxon>
        <taxon>Agaricomycetes</taxon>
        <taxon>Agaricomycetidae</taxon>
        <taxon>Agaricales</taxon>
        <taxon>Marasmiineae</taxon>
        <taxon>Mycenaceae</taxon>
        <taxon>Mycena</taxon>
    </lineage>
</organism>
<feature type="region of interest" description="Disordered" evidence="1">
    <location>
        <begin position="143"/>
        <end position="201"/>
    </location>
</feature>
<gene>
    <name evidence="2" type="ORF">MSAN_00171300</name>
</gene>